<dbReference type="GO" id="GO:0005882">
    <property type="term" value="C:intermediate filament"/>
    <property type="evidence" value="ECO:0007669"/>
    <property type="project" value="TreeGrafter"/>
</dbReference>
<accession>A0A8C2CLS7</accession>
<dbReference type="InterPro" id="IPR043197">
    <property type="entry name" value="Plakin"/>
</dbReference>
<dbReference type="SMART" id="SM00150">
    <property type="entry name" value="SPEC"/>
    <property type="match status" value="4"/>
</dbReference>
<feature type="coiled-coil region" evidence="7">
    <location>
        <begin position="974"/>
        <end position="1004"/>
    </location>
</feature>
<dbReference type="GO" id="GO:0070161">
    <property type="term" value="C:anchoring junction"/>
    <property type="evidence" value="ECO:0007669"/>
    <property type="project" value="UniProtKB-SubCell"/>
</dbReference>
<feature type="coiled-coil region" evidence="7">
    <location>
        <begin position="20"/>
        <end position="54"/>
    </location>
</feature>
<proteinExistence type="inferred from homology"/>
<evidence type="ECO:0000256" key="7">
    <source>
        <dbReference type="SAM" id="Coils"/>
    </source>
</evidence>
<feature type="coiled-coil region" evidence="7">
    <location>
        <begin position="1491"/>
        <end position="1614"/>
    </location>
</feature>
<feature type="domain" description="Periplakin-like plectin repeat" evidence="9">
    <location>
        <begin position="1216"/>
        <end position="1378"/>
    </location>
</feature>
<evidence type="ECO:0000256" key="3">
    <source>
        <dbReference type="ARBA" id="ARBA00022553"/>
    </source>
</evidence>
<evidence type="ECO:0000256" key="5">
    <source>
        <dbReference type="ARBA" id="ARBA00022949"/>
    </source>
</evidence>
<dbReference type="Gene3D" id="1.20.58.60">
    <property type="match status" value="4"/>
</dbReference>
<feature type="coiled-coil region" evidence="7">
    <location>
        <begin position="1044"/>
        <end position="1138"/>
    </location>
</feature>
<keyword evidence="3" id="KW-0597">Phosphoprotein</keyword>
<gene>
    <name evidence="10" type="primary">LOC109045331</name>
</gene>
<dbReference type="GO" id="GO:0005198">
    <property type="term" value="F:structural molecule activity"/>
    <property type="evidence" value="ECO:0007669"/>
    <property type="project" value="TreeGrafter"/>
</dbReference>
<dbReference type="Ensembl" id="ENSCCRT00020015613.1">
    <property type="protein sequence ID" value="ENSCCRP00020014175.1"/>
    <property type="gene ID" value="ENSCCRG00020006382.1"/>
</dbReference>
<name>A0A8C2CLS7_CYPCA</name>
<dbReference type="InterPro" id="IPR001101">
    <property type="entry name" value="Plectin_repeat"/>
</dbReference>
<evidence type="ECO:0000256" key="4">
    <source>
        <dbReference type="ARBA" id="ARBA00022737"/>
    </source>
</evidence>
<dbReference type="Gene3D" id="2.30.30.40">
    <property type="entry name" value="SH3 Domains"/>
    <property type="match status" value="1"/>
</dbReference>
<dbReference type="InterPro" id="IPR055419">
    <property type="entry name" value="Spectrin_PEPL/EVPL"/>
</dbReference>
<dbReference type="InterPro" id="IPR035915">
    <property type="entry name" value="Plakin_repeat_sf"/>
</dbReference>
<dbReference type="InterPro" id="IPR058847">
    <property type="entry name" value="Plectin_PPL"/>
</dbReference>
<dbReference type="FunFam" id="1.20.58.60:FF:000109">
    <property type="entry name" value="Periplakin"/>
    <property type="match status" value="1"/>
</dbReference>
<keyword evidence="6 7" id="KW-0175">Coiled coil</keyword>
<sequence>MFRKKTGKTTVAISEKRPPETDLATLIDKLQKNADKVEKNIIETEQNLNRDIRKINESKQPLYQEDTNKRILNSLELLNSLDEDAAQASRLKHPQAEMIEKDMRQLRVRVMKLREEHDRIYHITRSEQVPTVNWGKIVDEKLANVNNKGYGQDLLTVENEVEEHNIFHSEVEALDGPDGQQAKYSKLLASSSARQKNLLSLRDYMQRCTNELYWMEQQAEERTAYDWSDNNLDYPARKRQYENFISKCLEAKEKSITQLNEDGEELIEQNHPGKNVIGAHMDAVHADWKEYLNLLICEENHLKNMDDYHKFHKDARDTSDLLKRLETEINQKYNPEFKDMYQMEGLIADLNDQAKAMDHYDERLKALQQRSLQVLPLKYRRETPQKLLPIEALCEYETNEVRSLSSRSLYACGLDVPAVCFVIPPTDPEAVAVADNLINQHKGIKQKVASSKSALQARLAELKKESTGGQALQKRQCRQLMAGLDKVVSDLDKQEKAIYSRVRPPLEQTRPVQDSADRLQDIKDIAAAVRKIEPEKSAKVQEAESFLRSSPKCASAPQLYSKVDEANKKYNKVDLLLKCSDDKLQNSYRLENSLQNGKALLSSYENKLAREEVAPSDLTSLEKTQRELDIASELRSKRSTIIENEQNLRDAKASCSNMANKVQEHCPDIERQEADVQKLTKRFDNLNRQVEARSQCLQRAKTAYANYNNDYDNLNSWLSRLPNYEPRETDDIRQIDDKLRNQRVRNLLSDITRKESDLNNVSRNAQLYQQAVKDYENEAERFKSILDLEDGLVPQTYKRSRLESPAWKVKREESAIESRFTEANAVNKQRLQNLEFAQSLLNQQPEVTVIQQNVQTVRSSAPGEEPWRVRKQLQEEIQRRDQLEREIQSVQSDIYLLEGQKPQDTIVKKELIKQVHDPQLDEEYHRVQQKLLEESRTTRVLESELDTLRVKLRGIETEMKEGAQQYTVKEVLRIERDRGQEEELRRLREELEEVKRLKMVRENEIIQIQKQVTVLAEEKSREQEIIREEEVIKVQNDPQLESEYRLLLDRKQKEINSRKELEDELRFLQEKLRRLEKEKAMAEEKISIKEVLKLEKDIALEREVENLRRQYEDEKLKRSSLLREKTDIHRKITSLEEEKSRVIIQEKVREIVRPDPKAEAEVANLRLDLVEQQRRCRDSELQLKTLQDELIVLRNRGPQIEYKEIIKEVIKYKTDPETERELEKLRNEIVDKTHQTEKFEMEILQLKDEIQRWKDTQPQIHTKEVVNEILQYREDPKTKEEIESLKRKLAEEQRKRLDLENERASNEERIRIKKIDLSQVREKIVQQEVVKMEQDPLLRSECDTFTQNINNEQKQREILKEELIRLQHQRAELDIQLEELERERRARREAELEIQRLRVRLNELEIRDKENREKVTVKQKVVLQQDPQQEKEHSILRLQVEEERHKRMLLEKEYNLLLQKQEILERTEVREKVVRTEKVQVERDPEAEMDIIRLKKSLEEEEKRRRELDQEIINLNSKLSEVEFTNTKSSKELNYIRDESNRLQQENQRLQNEIRKLQSEIEITTKETRHITETSPVESSRNLEIRLESLQRELSDLKRIRIEKDAEIEKLQKSLSAMRVKREQRESHLRRSIVVIDPDTGKEMRPEEAYKLGLIDWKMFVNLQSQECDWEEITVKGPNGESSVLHDRKSGKKFAIEDALRAGNITNRQLQQYQNKEISIQEFGLMLSGRQNSDHRCSFVISRLLYQMLIWPVSFPYCNLITFPLKKVK</sequence>
<dbReference type="SUPFAM" id="SSF75399">
    <property type="entry name" value="Plakin repeat"/>
    <property type="match status" value="1"/>
</dbReference>
<feature type="coiled-coil region" evidence="7">
    <location>
        <begin position="1162"/>
        <end position="1196"/>
    </location>
</feature>
<comment type="similarity">
    <text evidence="2">Belongs to the plakin or cytolinker family.</text>
</comment>
<keyword evidence="5" id="KW-0965">Cell junction</keyword>
<evidence type="ECO:0000256" key="6">
    <source>
        <dbReference type="ARBA" id="ARBA00023054"/>
    </source>
</evidence>
<feature type="domain" description="Periplakin-like plectin repeat" evidence="9">
    <location>
        <begin position="980"/>
        <end position="1142"/>
    </location>
</feature>
<reference evidence="10" key="1">
    <citation type="submission" date="2025-08" db="UniProtKB">
        <authorList>
            <consortium name="Ensembl"/>
        </authorList>
    </citation>
    <scope>IDENTIFICATION</scope>
</reference>
<feature type="domain" description="Periplakin/Envoplakin N-terminal" evidence="8">
    <location>
        <begin position="30"/>
        <end position="122"/>
    </location>
</feature>
<dbReference type="PANTHER" id="PTHR23169">
    <property type="entry name" value="ENVOPLAKIN"/>
    <property type="match status" value="1"/>
</dbReference>
<feature type="coiled-coil region" evidence="7">
    <location>
        <begin position="873"/>
        <end position="900"/>
    </location>
</feature>
<dbReference type="CDD" id="cd00176">
    <property type="entry name" value="SPEC"/>
    <property type="match status" value="1"/>
</dbReference>
<evidence type="ECO:0000313" key="10">
    <source>
        <dbReference type="Ensembl" id="ENSCCRP00020014175.1"/>
    </source>
</evidence>
<organism evidence="10 11">
    <name type="scientific">Cyprinus carpio</name>
    <name type="common">Common carp</name>
    <dbReference type="NCBI Taxonomy" id="7962"/>
    <lineage>
        <taxon>Eukaryota</taxon>
        <taxon>Metazoa</taxon>
        <taxon>Chordata</taxon>
        <taxon>Craniata</taxon>
        <taxon>Vertebrata</taxon>
        <taxon>Euteleostomi</taxon>
        <taxon>Actinopterygii</taxon>
        <taxon>Neopterygii</taxon>
        <taxon>Teleostei</taxon>
        <taxon>Ostariophysi</taxon>
        <taxon>Cypriniformes</taxon>
        <taxon>Cyprinidae</taxon>
        <taxon>Cyprininae</taxon>
        <taxon>Cyprinus</taxon>
    </lineage>
</organism>
<dbReference type="GO" id="GO:0016020">
    <property type="term" value="C:membrane"/>
    <property type="evidence" value="ECO:0007669"/>
    <property type="project" value="TreeGrafter"/>
</dbReference>
<dbReference type="GO" id="GO:0042060">
    <property type="term" value="P:wound healing"/>
    <property type="evidence" value="ECO:0007669"/>
    <property type="project" value="TreeGrafter"/>
</dbReference>
<dbReference type="Proteomes" id="UP000694701">
    <property type="component" value="Unplaced"/>
</dbReference>
<dbReference type="Pfam" id="PF23160">
    <property type="entry name" value="Spectrin_1st_PEPL"/>
    <property type="match status" value="1"/>
</dbReference>
<dbReference type="SMART" id="SM00250">
    <property type="entry name" value="PLEC"/>
    <property type="match status" value="2"/>
</dbReference>
<dbReference type="GO" id="GO:0045296">
    <property type="term" value="F:cadherin binding"/>
    <property type="evidence" value="ECO:0007669"/>
    <property type="project" value="TreeGrafter"/>
</dbReference>
<evidence type="ECO:0000256" key="1">
    <source>
        <dbReference type="ARBA" id="ARBA00004282"/>
    </source>
</evidence>
<dbReference type="PANTHER" id="PTHR23169:SF10">
    <property type="entry name" value="PERIPLAKIN"/>
    <property type="match status" value="1"/>
</dbReference>
<keyword evidence="4" id="KW-0677">Repeat</keyword>
<dbReference type="InterPro" id="IPR018159">
    <property type="entry name" value="Spectrin/alpha-actinin"/>
</dbReference>
<dbReference type="FunFam" id="3.30.160.780:FF:000001">
    <property type="entry name" value="Plectin a"/>
    <property type="match status" value="1"/>
</dbReference>
<protein>
    <submittedName>
        <fullName evidence="10">Periplakin</fullName>
    </submittedName>
</protein>
<evidence type="ECO:0000259" key="9">
    <source>
        <dbReference type="Pfam" id="PF26346"/>
    </source>
</evidence>
<dbReference type="Gene3D" id="3.30.160.780">
    <property type="match status" value="1"/>
</dbReference>
<comment type="subcellular location">
    <subcellularLocation>
        <location evidence="1">Cell junction</location>
    </subcellularLocation>
</comment>
<feature type="coiled-coil region" evidence="7">
    <location>
        <begin position="758"/>
        <end position="785"/>
    </location>
</feature>
<dbReference type="GO" id="GO:0045104">
    <property type="term" value="P:intermediate filament cytoskeleton organization"/>
    <property type="evidence" value="ECO:0007669"/>
    <property type="project" value="InterPro"/>
</dbReference>
<dbReference type="GO" id="GO:0005737">
    <property type="term" value="C:cytoplasm"/>
    <property type="evidence" value="ECO:0007669"/>
    <property type="project" value="TreeGrafter"/>
</dbReference>
<feature type="coiled-coil region" evidence="7">
    <location>
        <begin position="1222"/>
        <end position="1310"/>
    </location>
</feature>
<evidence type="ECO:0000256" key="2">
    <source>
        <dbReference type="ARBA" id="ARBA00009109"/>
    </source>
</evidence>
<dbReference type="Pfam" id="PF26346">
    <property type="entry name" value="Plectin_PPL"/>
    <property type="match status" value="2"/>
</dbReference>
<dbReference type="FunFam" id="1.20.58.60:FF:000030">
    <property type="entry name" value="Short stop, isoform K"/>
    <property type="match status" value="1"/>
</dbReference>
<evidence type="ECO:0000313" key="11">
    <source>
        <dbReference type="Proteomes" id="UP000694701"/>
    </source>
</evidence>
<feature type="coiled-coil region" evidence="7">
    <location>
        <begin position="1342"/>
        <end position="1414"/>
    </location>
</feature>
<evidence type="ECO:0000259" key="8">
    <source>
        <dbReference type="Pfam" id="PF23160"/>
    </source>
</evidence>
<dbReference type="SUPFAM" id="SSF46966">
    <property type="entry name" value="Spectrin repeat"/>
    <property type="match status" value="2"/>
</dbReference>